<organism evidence="3 4">
    <name type="scientific">Clostridium phage CPS2</name>
    <dbReference type="NCBI Taxonomy" id="2175605"/>
    <lineage>
        <taxon>Viruses</taxon>
        <taxon>Duplodnaviria</taxon>
        <taxon>Heunggongvirae</taxon>
        <taxon>Uroviricota</taxon>
        <taxon>Caudoviricetes</taxon>
        <taxon>Guelinviridae</taxon>
        <taxon>Brucesealvirus</taxon>
        <taxon>Brucesealvirus CPS2</taxon>
    </lineage>
</organism>
<feature type="coiled-coil region" evidence="1">
    <location>
        <begin position="6"/>
        <end position="47"/>
    </location>
</feature>
<dbReference type="Proteomes" id="UP000258330">
    <property type="component" value="Segment"/>
</dbReference>
<feature type="region of interest" description="Disordered" evidence="2">
    <location>
        <begin position="68"/>
        <end position="98"/>
    </location>
</feature>
<dbReference type="EMBL" id="MH248069">
    <property type="protein sequence ID" value="AWG96513.1"/>
    <property type="molecule type" value="Genomic_DNA"/>
</dbReference>
<evidence type="ECO:0000313" key="4">
    <source>
        <dbReference type="Proteomes" id="UP000258330"/>
    </source>
</evidence>
<evidence type="ECO:0000256" key="1">
    <source>
        <dbReference type="SAM" id="Coils"/>
    </source>
</evidence>
<gene>
    <name evidence="3" type="ORF">CPS2_6</name>
</gene>
<keyword evidence="1" id="KW-0175">Coiled coil</keyword>
<sequence>MTDEEIQALQQSVIELQEKQKNYDLEKQAWETEKATLSQQVETLKATADTYKDMNAKLSLNLATQMTSTSVAGMPGKKEEQTEPVDNTPTLDDIINDL</sequence>
<reference evidence="3 4" key="1">
    <citation type="journal article" date="2018" name="Viruses">
        <title>Clostridium perfringens Virulent Bacteriophage CPS2 and Its Thermostable Endolysin LysCPS2.</title>
        <authorList>
            <person name="Ha E."/>
            <person name="Son B."/>
            <person name="Ryu S."/>
        </authorList>
    </citation>
    <scope>NUCLEOTIDE SEQUENCE [LARGE SCALE GENOMIC DNA]</scope>
</reference>
<protein>
    <submittedName>
        <fullName evidence="3">Uncharacterized protein</fullName>
    </submittedName>
</protein>
<accession>A0A343X837</accession>
<proteinExistence type="predicted"/>
<evidence type="ECO:0000313" key="3">
    <source>
        <dbReference type="EMBL" id="AWG96513.1"/>
    </source>
</evidence>
<evidence type="ECO:0000256" key="2">
    <source>
        <dbReference type="SAM" id="MobiDB-lite"/>
    </source>
</evidence>
<name>A0A343X837_9CAUD</name>
<keyword evidence="4" id="KW-1185">Reference proteome</keyword>